<evidence type="ECO:0000256" key="3">
    <source>
        <dbReference type="ARBA" id="ARBA00023163"/>
    </source>
</evidence>
<dbReference type="Proteomes" id="UP000192674">
    <property type="component" value="Unassembled WGS sequence"/>
</dbReference>
<name>A0A1Y5Y386_KIBAR</name>
<dbReference type="EMBL" id="FWXV01000011">
    <property type="protein sequence ID" value="SMD24981.1"/>
    <property type="molecule type" value="Genomic_DNA"/>
</dbReference>
<reference evidence="5 6" key="1">
    <citation type="submission" date="2017-04" db="EMBL/GenBank/DDBJ databases">
        <authorList>
            <person name="Afonso C.L."/>
            <person name="Miller P.J."/>
            <person name="Scott M.A."/>
            <person name="Spackman E."/>
            <person name="Goraichik I."/>
            <person name="Dimitrov K.M."/>
            <person name="Suarez D.L."/>
            <person name="Swayne D.E."/>
        </authorList>
    </citation>
    <scope>NUCLEOTIDE SEQUENCE [LARGE SCALE GENOMIC DNA]</scope>
    <source>
        <strain evidence="5 6">DSM 43828</strain>
    </source>
</reference>
<dbReference type="RefSeq" id="WP_235039191.1">
    <property type="nucleotide sequence ID" value="NZ_FWXV01000011.1"/>
</dbReference>
<dbReference type="GO" id="GO:0003700">
    <property type="term" value="F:DNA-binding transcription factor activity"/>
    <property type="evidence" value="ECO:0007669"/>
    <property type="project" value="InterPro"/>
</dbReference>
<organism evidence="5 6">
    <name type="scientific">Kibdelosporangium aridum</name>
    <dbReference type="NCBI Taxonomy" id="2030"/>
    <lineage>
        <taxon>Bacteria</taxon>
        <taxon>Bacillati</taxon>
        <taxon>Actinomycetota</taxon>
        <taxon>Actinomycetes</taxon>
        <taxon>Pseudonocardiales</taxon>
        <taxon>Pseudonocardiaceae</taxon>
        <taxon>Kibdelosporangium</taxon>
    </lineage>
</organism>
<dbReference type="InterPro" id="IPR018060">
    <property type="entry name" value="HTH_AraC"/>
</dbReference>
<keyword evidence="2" id="KW-0238">DNA-binding</keyword>
<dbReference type="PANTHER" id="PTHR46796">
    <property type="entry name" value="HTH-TYPE TRANSCRIPTIONAL ACTIVATOR RHAS-RELATED"/>
    <property type="match status" value="1"/>
</dbReference>
<evidence type="ECO:0000256" key="2">
    <source>
        <dbReference type="ARBA" id="ARBA00023125"/>
    </source>
</evidence>
<accession>A0A1Y5Y386</accession>
<keyword evidence="6" id="KW-1185">Reference proteome</keyword>
<dbReference type="SUPFAM" id="SSF46689">
    <property type="entry name" value="Homeodomain-like"/>
    <property type="match status" value="2"/>
</dbReference>
<dbReference type="InterPro" id="IPR050204">
    <property type="entry name" value="AraC_XylS_family_regulators"/>
</dbReference>
<sequence>MRGSLGEVFDSPDFDLEPYAGVDADRFVRRTFCSWDRLGWRSLLVQRFEHVSQVEEMALPATADVHLIMTVAGRTEMETRTAGRWKRQRWTPGKLDVLVPGQDAQRRYRSAVALRTLQVHIPHTTVDRVAGQLAGRAVDYEQMAASVAAGDPVVEHTLRSLETSHAIDDLYAESAAAFLAVHLLTHHGGRAELRGPNDDQRPVRKAVAVMRERLAEPLTLADIAAEVGLSVYHFIRVFKAATGQTPHRYLTGLRVDEARRLLRDNDLSLERIAARCGFGSAGSFSTTFLRHTGVRPSTYRNS</sequence>
<evidence type="ECO:0000313" key="6">
    <source>
        <dbReference type="Proteomes" id="UP000192674"/>
    </source>
</evidence>
<dbReference type="GO" id="GO:0043565">
    <property type="term" value="F:sequence-specific DNA binding"/>
    <property type="evidence" value="ECO:0007669"/>
    <property type="project" value="InterPro"/>
</dbReference>
<evidence type="ECO:0000259" key="4">
    <source>
        <dbReference type="PROSITE" id="PS01124"/>
    </source>
</evidence>
<evidence type="ECO:0000256" key="1">
    <source>
        <dbReference type="ARBA" id="ARBA00023015"/>
    </source>
</evidence>
<dbReference type="Pfam" id="PF12833">
    <property type="entry name" value="HTH_18"/>
    <property type="match status" value="1"/>
</dbReference>
<feature type="domain" description="HTH araC/xylS-type" evidence="4">
    <location>
        <begin position="204"/>
        <end position="302"/>
    </location>
</feature>
<gene>
    <name evidence="5" type="ORF">SAMN05661093_08846</name>
</gene>
<proteinExistence type="predicted"/>
<dbReference type="AlphaFoldDB" id="A0A1Y5Y386"/>
<protein>
    <submittedName>
        <fullName evidence="5">AraC family transcriptional regulator</fullName>
    </submittedName>
</protein>
<dbReference type="InterPro" id="IPR009057">
    <property type="entry name" value="Homeodomain-like_sf"/>
</dbReference>
<dbReference type="Gene3D" id="1.10.10.60">
    <property type="entry name" value="Homeodomain-like"/>
    <property type="match status" value="2"/>
</dbReference>
<keyword evidence="1" id="KW-0805">Transcription regulation</keyword>
<keyword evidence="3" id="KW-0804">Transcription</keyword>
<evidence type="ECO:0000313" key="5">
    <source>
        <dbReference type="EMBL" id="SMD24981.1"/>
    </source>
</evidence>
<dbReference type="PROSITE" id="PS01124">
    <property type="entry name" value="HTH_ARAC_FAMILY_2"/>
    <property type="match status" value="1"/>
</dbReference>
<dbReference type="SMART" id="SM00342">
    <property type="entry name" value="HTH_ARAC"/>
    <property type="match status" value="1"/>
</dbReference>